<dbReference type="Pfam" id="PF12833">
    <property type="entry name" value="HTH_18"/>
    <property type="match status" value="1"/>
</dbReference>
<dbReference type="SUPFAM" id="SSF46689">
    <property type="entry name" value="Homeodomain-like"/>
    <property type="match status" value="1"/>
</dbReference>
<dbReference type="EMBL" id="JXQQ01000119">
    <property type="protein sequence ID" value="KIQ17761.1"/>
    <property type="molecule type" value="Genomic_DNA"/>
</dbReference>
<keyword evidence="1" id="KW-0805">Transcription regulation</keyword>
<dbReference type="CDD" id="cd03138">
    <property type="entry name" value="GATase1_AraC_2"/>
    <property type="match status" value="1"/>
</dbReference>
<dbReference type="SUPFAM" id="SSF52317">
    <property type="entry name" value="Class I glutamine amidotransferase-like"/>
    <property type="match status" value="1"/>
</dbReference>
<dbReference type="InterPro" id="IPR018060">
    <property type="entry name" value="HTH_AraC"/>
</dbReference>
<feature type="domain" description="HTH araC/xylS-type" evidence="3">
    <location>
        <begin position="221"/>
        <end position="319"/>
    </location>
</feature>
<dbReference type="InterPro" id="IPR009057">
    <property type="entry name" value="Homeodomain-like_sf"/>
</dbReference>
<dbReference type="Proteomes" id="UP000032067">
    <property type="component" value="Unassembled WGS sequence"/>
</dbReference>
<dbReference type="SMART" id="SM00342">
    <property type="entry name" value="HTH_ARAC"/>
    <property type="match status" value="1"/>
</dbReference>
<evidence type="ECO:0000313" key="4">
    <source>
        <dbReference type="EMBL" id="KIQ17761.1"/>
    </source>
</evidence>
<dbReference type="AlphaFoldDB" id="A0A0D0LCJ2"/>
<dbReference type="PANTHER" id="PTHR43130">
    <property type="entry name" value="ARAC-FAMILY TRANSCRIPTIONAL REGULATOR"/>
    <property type="match status" value="1"/>
</dbReference>
<gene>
    <name evidence="4" type="ORF">RT97_29695</name>
</gene>
<dbReference type="InterPro" id="IPR052158">
    <property type="entry name" value="INH-QAR"/>
</dbReference>
<dbReference type="InterPro" id="IPR029062">
    <property type="entry name" value="Class_I_gatase-like"/>
</dbReference>
<evidence type="ECO:0000256" key="2">
    <source>
        <dbReference type="ARBA" id="ARBA00023163"/>
    </source>
</evidence>
<keyword evidence="2" id="KW-0804">Transcription</keyword>
<dbReference type="InterPro" id="IPR002818">
    <property type="entry name" value="DJ-1/PfpI"/>
</dbReference>
<organism evidence="4 5">
    <name type="scientific">Variovorax paradoxus</name>
    <dbReference type="NCBI Taxonomy" id="34073"/>
    <lineage>
        <taxon>Bacteria</taxon>
        <taxon>Pseudomonadati</taxon>
        <taxon>Pseudomonadota</taxon>
        <taxon>Betaproteobacteria</taxon>
        <taxon>Burkholderiales</taxon>
        <taxon>Comamonadaceae</taxon>
        <taxon>Variovorax</taxon>
    </lineage>
</organism>
<dbReference type="Gene3D" id="1.10.10.60">
    <property type="entry name" value="Homeodomain-like"/>
    <property type="match status" value="1"/>
</dbReference>
<dbReference type="GO" id="GO:0043565">
    <property type="term" value="F:sequence-specific DNA binding"/>
    <property type="evidence" value="ECO:0007669"/>
    <property type="project" value="InterPro"/>
</dbReference>
<protein>
    <submittedName>
        <fullName evidence="4">AraC family transcriptional regulator</fullName>
    </submittedName>
</protein>
<proteinExistence type="predicted"/>
<dbReference type="GO" id="GO:0003700">
    <property type="term" value="F:DNA-binding transcription factor activity"/>
    <property type="evidence" value="ECO:0007669"/>
    <property type="project" value="InterPro"/>
</dbReference>
<evidence type="ECO:0000313" key="5">
    <source>
        <dbReference type="Proteomes" id="UP000032067"/>
    </source>
</evidence>
<dbReference type="Gene3D" id="3.40.50.880">
    <property type="match status" value="1"/>
</dbReference>
<dbReference type="PANTHER" id="PTHR43130:SF11">
    <property type="entry name" value="TRANSCRIPTIONAL REGULATORY PROTEIN"/>
    <property type="match status" value="1"/>
</dbReference>
<accession>A0A0D0LCJ2</accession>
<dbReference type="OrthoDB" id="9803764at2"/>
<dbReference type="Pfam" id="PF01965">
    <property type="entry name" value="DJ-1_PfpI"/>
    <property type="match status" value="1"/>
</dbReference>
<sequence>MKILVLALDSVFDTGLTVMLDALKLANRFAAMQTGGALTFDVSIVGMRKKVRSGQGLAIPVQAIASNVKPDWVVVPALNTSTPELLVPALGRRDVNEAKQQLRIWHAQGAHIAASCIGTFLLAETGLLDGGEATTTWWLGPLFRQRYPKVALDESRMLVPSGRIVTAGAAMGHLDLALWLIHKASPELAAMVSRYLLADLRSSQAPYIVPSHLAQADPAIQRFERWARDHLKEGFSLDEAASALATSPRTLQRRCQAVLGKSPLAYFQDLRVERARSLVHGSDMDLDAIAAEVGYVDGSTLGTLLRDRLGRGVRELRADLR</sequence>
<comment type="caution">
    <text evidence="4">The sequence shown here is derived from an EMBL/GenBank/DDBJ whole genome shotgun (WGS) entry which is preliminary data.</text>
</comment>
<evidence type="ECO:0000259" key="3">
    <source>
        <dbReference type="PROSITE" id="PS01124"/>
    </source>
</evidence>
<evidence type="ECO:0000256" key="1">
    <source>
        <dbReference type="ARBA" id="ARBA00023015"/>
    </source>
</evidence>
<dbReference type="RefSeq" id="WP_042582452.1">
    <property type="nucleotide sequence ID" value="NZ_JXQQ01000119.1"/>
</dbReference>
<reference evidence="4 5" key="1">
    <citation type="submission" date="2014-12" db="EMBL/GenBank/DDBJ databases">
        <title>16Stimator: statistical estimation of ribosomal gene copy numbers from draft genome assemblies.</title>
        <authorList>
            <person name="Perisin M.A."/>
            <person name="Vetter M."/>
            <person name="Gilbert J.A."/>
            <person name="Bergelson J."/>
        </authorList>
    </citation>
    <scope>NUCLEOTIDE SEQUENCE [LARGE SCALE GENOMIC DNA]</scope>
    <source>
        <strain evidence="4 5">MEDvA23</strain>
    </source>
</reference>
<dbReference type="PROSITE" id="PS01124">
    <property type="entry name" value="HTH_ARAC_FAMILY_2"/>
    <property type="match status" value="1"/>
</dbReference>
<name>A0A0D0LCJ2_VARPD</name>